<name>A0A418X5B6_9BURK</name>
<evidence type="ECO:0000313" key="2">
    <source>
        <dbReference type="EMBL" id="RJG07677.1"/>
    </source>
</evidence>
<dbReference type="Proteomes" id="UP000285190">
    <property type="component" value="Unassembled WGS sequence"/>
</dbReference>
<dbReference type="EMBL" id="QYUN01000002">
    <property type="protein sequence ID" value="RJG07677.1"/>
    <property type="molecule type" value="Genomic_DNA"/>
</dbReference>
<protein>
    <submittedName>
        <fullName evidence="2">Uncharacterized protein</fullName>
    </submittedName>
</protein>
<comment type="caution">
    <text evidence="2">The sequence shown here is derived from an EMBL/GenBank/DDBJ whole genome shotgun (WGS) entry which is preliminary data.</text>
</comment>
<keyword evidence="3" id="KW-1185">Reference proteome</keyword>
<feature type="region of interest" description="Disordered" evidence="1">
    <location>
        <begin position="1"/>
        <end position="34"/>
    </location>
</feature>
<sequence length="59" mass="6465">MTGSGSSGFRRERLLNSGSGIRHQARERDTTGNVSIRHACTCTGPISISFIKFERTQVP</sequence>
<evidence type="ECO:0000256" key="1">
    <source>
        <dbReference type="SAM" id="MobiDB-lite"/>
    </source>
</evidence>
<proteinExistence type="predicted"/>
<dbReference type="AlphaFoldDB" id="A0A418X5B6"/>
<gene>
    <name evidence="2" type="ORF">D3870_18245</name>
</gene>
<reference evidence="2 3" key="1">
    <citation type="submission" date="2018-09" db="EMBL/GenBank/DDBJ databases">
        <authorList>
            <person name="Zhu H."/>
        </authorList>
    </citation>
    <scope>NUCLEOTIDE SEQUENCE [LARGE SCALE GENOMIC DNA]</scope>
    <source>
        <strain evidence="2 3">K2R10-39</strain>
    </source>
</reference>
<evidence type="ECO:0000313" key="3">
    <source>
        <dbReference type="Proteomes" id="UP000285190"/>
    </source>
</evidence>
<organism evidence="2 3">
    <name type="scientific">Noviherbaspirillum cavernae</name>
    <dbReference type="NCBI Taxonomy" id="2320862"/>
    <lineage>
        <taxon>Bacteria</taxon>
        <taxon>Pseudomonadati</taxon>
        <taxon>Pseudomonadota</taxon>
        <taxon>Betaproteobacteria</taxon>
        <taxon>Burkholderiales</taxon>
        <taxon>Oxalobacteraceae</taxon>
        <taxon>Noviherbaspirillum</taxon>
    </lineage>
</organism>
<accession>A0A418X5B6</accession>